<comment type="function">
    <text evidence="9">Role in flagellar biosynthesis.</text>
</comment>
<proteinExistence type="inferred from homology"/>
<name>A0ABY8MIG0_9SPIO</name>
<keyword evidence="8 9" id="KW-0975">Bacterial flagellum</keyword>
<feature type="transmembrane region" description="Helical" evidence="9">
    <location>
        <begin position="20"/>
        <end position="42"/>
    </location>
</feature>
<evidence type="ECO:0000313" key="11">
    <source>
        <dbReference type="Proteomes" id="UP001228690"/>
    </source>
</evidence>
<evidence type="ECO:0000313" key="10">
    <source>
        <dbReference type="EMBL" id="WGK68963.1"/>
    </source>
</evidence>
<evidence type="ECO:0000256" key="7">
    <source>
        <dbReference type="ARBA" id="ARBA00023136"/>
    </source>
</evidence>
<keyword evidence="7 9" id="KW-0472">Membrane</keyword>
<evidence type="ECO:0000256" key="6">
    <source>
        <dbReference type="ARBA" id="ARBA00022989"/>
    </source>
</evidence>
<evidence type="ECO:0000256" key="4">
    <source>
        <dbReference type="ARBA" id="ARBA00022475"/>
    </source>
</evidence>
<dbReference type="PRINTS" id="PR00952">
    <property type="entry name" value="TYPE3IMQPROT"/>
</dbReference>
<dbReference type="PIRSF" id="PIRSF004669">
    <property type="entry name" value="FliQ"/>
    <property type="match status" value="1"/>
</dbReference>
<evidence type="ECO:0000256" key="3">
    <source>
        <dbReference type="ARBA" id="ARBA00021718"/>
    </source>
</evidence>
<keyword evidence="10" id="KW-0282">Flagellum</keyword>
<evidence type="ECO:0000256" key="2">
    <source>
        <dbReference type="ARBA" id="ARBA00006156"/>
    </source>
</evidence>
<keyword evidence="10" id="KW-0969">Cilium</keyword>
<keyword evidence="4 9" id="KW-1003">Cell membrane</keyword>
<keyword evidence="6 9" id="KW-1133">Transmembrane helix</keyword>
<keyword evidence="11" id="KW-1185">Reference proteome</keyword>
<dbReference type="InterPro" id="IPR002191">
    <property type="entry name" value="Bac_export_3"/>
</dbReference>
<dbReference type="PANTHER" id="PTHR34040">
    <property type="entry name" value="FLAGELLAR BIOSYNTHETIC PROTEIN FLIQ"/>
    <property type="match status" value="1"/>
</dbReference>
<dbReference type="RefSeq" id="WP_326927151.1">
    <property type="nucleotide sequence ID" value="NZ_CP123443.1"/>
</dbReference>
<dbReference type="Pfam" id="PF01313">
    <property type="entry name" value="Bac_export_3"/>
    <property type="match status" value="1"/>
</dbReference>
<organism evidence="10 11">
    <name type="scientific">Candidatus Haliotispira prima</name>
    <dbReference type="NCBI Taxonomy" id="3034016"/>
    <lineage>
        <taxon>Bacteria</taxon>
        <taxon>Pseudomonadati</taxon>
        <taxon>Spirochaetota</taxon>
        <taxon>Spirochaetia</taxon>
        <taxon>Spirochaetales</taxon>
        <taxon>Spirochaetaceae</taxon>
        <taxon>Candidatus Haliotispira</taxon>
    </lineage>
</organism>
<dbReference type="InterPro" id="IPR006305">
    <property type="entry name" value="FliQ"/>
</dbReference>
<evidence type="ECO:0000256" key="9">
    <source>
        <dbReference type="RuleBase" id="RU364090"/>
    </source>
</evidence>
<evidence type="ECO:0000256" key="1">
    <source>
        <dbReference type="ARBA" id="ARBA00004651"/>
    </source>
</evidence>
<keyword evidence="5 9" id="KW-0812">Transmembrane</keyword>
<reference evidence="10 11" key="1">
    <citation type="submission" date="2023-04" db="EMBL/GenBank/DDBJ databases">
        <title>Spirochaete genome identified in red abalone sample constitutes a novel genus.</title>
        <authorList>
            <person name="Sharma S.P."/>
            <person name="Purcell C.M."/>
            <person name="Hyde J.R."/>
            <person name="Severin A.J."/>
        </authorList>
    </citation>
    <scope>NUCLEOTIDE SEQUENCE [LARGE SCALE GENOMIC DNA]</scope>
    <source>
        <strain evidence="10 11">SP-2023</strain>
    </source>
</reference>
<dbReference type="EMBL" id="CP123443">
    <property type="protein sequence ID" value="WGK68963.1"/>
    <property type="molecule type" value="Genomic_DNA"/>
</dbReference>
<feature type="transmembrane region" description="Helical" evidence="9">
    <location>
        <begin position="54"/>
        <end position="73"/>
    </location>
</feature>
<sequence>MDNVSGALITQILQGGVLQVLLVASPILLIAVLVGLLISIFQATTSIQDQTLTFVPKILAVLLIFAVLGGWMLNTLANYTIQLIEMVPQVANLG</sequence>
<dbReference type="NCBIfam" id="TIGR01402">
    <property type="entry name" value="fliQ"/>
    <property type="match status" value="1"/>
</dbReference>
<accession>A0ABY8MIG0</accession>
<gene>
    <name evidence="9 10" type="primary">fliQ</name>
    <name evidence="10" type="ORF">P0082_10825</name>
</gene>
<keyword evidence="10" id="KW-0966">Cell projection</keyword>
<comment type="subcellular location">
    <subcellularLocation>
        <location evidence="1 9">Cell membrane</location>
        <topology evidence="1">Multi-pass membrane protein</topology>
    </subcellularLocation>
    <subcellularLocation>
        <location evidence="9">Bacterial flagellum basal body</location>
    </subcellularLocation>
</comment>
<comment type="similarity">
    <text evidence="2 9">Belongs to the FliQ/MopD/SpaQ family.</text>
</comment>
<dbReference type="PANTHER" id="PTHR34040:SF2">
    <property type="entry name" value="FLAGELLAR BIOSYNTHETIC PROTEIN FLIQ"/>
    <property type="match status" value="1"/>
</dbReference>
<evidence type="ECO:0000256" key="8">
    <source>
        <dbReference type="ARBA" id="ARBA00023143"/>
    </source>
</evidence>
<dbReference type="Proteomes" id="UP001228690">
    <property type="component" value="Chromosome"/>
</dbReference>
<protein>
    <recommendedName>
        <fullName evidence="3 9">Flagellar biosynthetic protein FliQ</fullName>
    </recommendedName>
</protein>
<evidence type="ECO:0000256" key="5">
    <source>
        <dbReference type="ARBA" id="ARBA00022692"/>
    </source>
</evidence>